<feature type="transmembrane region" description="Helical" evidence="3">
    <location>
        <begin position="167"/>
        <end position="186"/>
    </location>
</feature>
<dbReference type="Proteomes" id="UP000037460">
    <property type="component" value="Unassembled WGS sequence"/>
</dbReference>
<feature type="compositionally biased region" description="Acidic residues" evidence="2">
    <location>
        <begin position="723"/>
        <end position="743"/>
    </location>
</feature>
<dbReference type="AlphaFoldDB" id="A0A0M0JRH3"/>
<evidence type="ECO:0000256" key="2">
    <source>
        <dbReference type="SAM" id="MobiDB-lite"/>
    </source>
</evidence>
<feature type="region of interest" description="Disordered" evidence="2">
    <location>
        <begin position="716"/>
        <end position="743"/>
    </location>
</feature>
<evidence type="ECO:0000256" key="3">
    <source>
        <dbReference type="SAM" id="Phobius"/>
    </source>
</evidence>
<organism evidence="4 5">
    <name type="scientific">Chrysochromulina tobinii</name>
    <dbReference type="NCBI Taxonomy" id="1460289"/>
    <lineage>
        <taxon>Eukaryota</taxon>
        <taxon>Haptista</taxon>
        <taxon>Haptophyta</taxon>
        <taxon>Prymnesiophyceae</taxon>
        <taxon>Prymnesiales</taxon>
        <taxon>Chrysochromulinaceae</taxon>
        <taxon>Chrysochromulina</taxon>
    </lineage>
</organism>
<gene>
    <name evidence="4" type="ORF">Ctob_007167</name>
</gene>
<protein>
    <submittedName>
        <fullName evidence="4">Uncharacterized protein</fullName>
    </submittedName>
</protein>
<feature type="transmembrane region" description="Helical" evidence="3">
    <location>
        <begin position="431"/>
        <end position="449"/>
    </location>
</feature>
<keyword evidence="1" id="KW-0175">Coiled coil</keyword>
<proteinExistence type="predicted"/>
<sequence>MGMGTFRLIALMKRLERWGVLPPHPPPVPRAELMRDRLVQRLQSFVSAIFARDDAPRLTAYSARESVRVIPACRDPPEPAAPHRARPLAFGLNNAQGYSMSRRCRAALPAVANAAYELESLLPVVCAPLAAGLVSLVTRLVLIAFWAISSLLVRFAAACVAPAGATLPTRLLAILPTALAYLWGAFGTVGTLVLSCALTSMLSWTAVASLLGGVEQAGVQRQMHSRVAIDPEVELDELRLDGELNYRCEDLHYDALRLLMDGRALLMHASLFLAFDRYSVGLWADLEATFAPAGVFSTGLIWSPLSSVLPVGINPFHALLHGLHLPAAMVCLTGFGAHVGQLLALWIPLWTVWTGRLLLPTEELLSHGFELVRLYSYLFLLLVLLLLGLRSCLPSFIRVWLEDPTDGLVSLWNDPVQLAAAASPTWEALRWMAALLNVCWVGLSLSAFHCHDAQDGALFHGRGGGVRRVPAVVLVVLSSGLLVCMLAMLARMGDEGAVSGAEGEGEGEGGSSIWAASVTTSDETSPDGISTRELSASYGPYGPSGPSLPSGGAPLPPYHSAHRAVLLAALPAGIACALTLAPRVWPALNTALDPSAWLRGWRGGRGAVLGGRGAAAGVAAAAVDGAQDGARAVVGDAHDGARAAPPGLGLPARHRDEEELFAEARRELDGVADELQQRGEQLIRLLNEQSLRHDALHTAFTLRVFAEAHRAYFNRLPVPPVDSDADSMDEEDDDMEDDDEWDN</sequence>
<keyword evidence="3" id="KW-0472">Membrane</keyword>
<accession>A0A0M0JRH3</accession>
<feature type="transmembrane region" description="Helical" evidence="3">
    <location>
        <begin position="371"/>
        <end position="389"/>
    </location>
</feature>
<evidence type="ECO:0000313" key="4">
    <source>
        <dbReference type="EMBL" id="KOO28848.1"/>
    </source>
</evidence>
<name>A0A0M0JRH3_9EUKA</name>
<dbReference type="EMBL" id="JWZX01002505">
    <property type="protein sequence ID" value="KOO28848.1"/>
    <property type="molecule type" value="Genomic_DNA"/>
</dbReference>
<comment type="caution">
    <text evidence="4">The sequence shown here is derived from an EMBL/GenBank/DDBJ whole genome shotgun (WGS) entry which is preliminary data.</text>
</comment>
<keyword evidence="5" id="KW-1185">Reference proteome</keyword>
<feature type="transmembrane region" description="Helical" evidence="3">
    <location>
        <begin position="129"/>
        <end position="155"/>
    </location>
</feature>
<feature type="transmembrane region" description="Helical" evidence="3">
    <location>
        <begin position="469"/>
        <end position="490"/>
    </location>
</feature>
<keyword evidence="3" id="KW-1133">Transmembrane helix</keyword>
<evidence type="ECO:0000256" key="1">
    <source>
        <dbReference type="SAM" id="Coils"/>
    </source>
</evidence>
<feature type="coiled-coil region" evidence="1">
    <location>
        <begin position="654"/>
        <end position="692"/>
    </location>
</feature>
<feature type="transmembrane region" description="Helical" evidence="3">
    <location>
        <begin position="325"/>
        <end position="351"/>
    </location>
</feature>
<keyword evidence="3" id="KW-0812">Transmembrane</keyword>
<reference evidence="5" key="1">
    <citation type="journal article" date="2015" name="PLoS Genet.">
        <title>Genome Sequence and Transcriptome Analyses of Chrysochromulina tobin: Metabolic Tools for Enhanced Algal Fitness in the Prominent Order Prymnesiales (Haptophyceae).</title>
        <authorList>
            <person name="Hovde B.T."/>
            <person name="Deodato C.R."/>
            <person name="Hunsperger H.M."/>
            <person name="Ryken S.A."/>
            <person name="Yost W."/>
            <person name="Jha R.K."/>
            <person name="Patterson J."/>
            <person name="Monnat R.J. Jr."/>
            <person name="Barlow S.B."/>
            <person name="Starkenburg S.R."/>
            <person name="Cattolico R.A."/>
        </authorList>
    </citation>
    <scope>NUCLEOTIDE SEQUENCE</scope>
    <source>
        <strain evidence="5">CCMP291</strain>
    </source>
</reference>
<evidence type="ECO:0000313" key="5">
    <source>
        <dbReference type="Proteomes" id="UP000037460"/>
    </source>
</evidence>